<feature type="region of interest" description="Disordered" evidence="1">
    <location>
        <begin position="45"/>
        <end position="83"/>
    </location>
</feature>
<proteinExistence type="predicted"/>
<gene>
    <name evidence="2" type="ORF">FZEAL_5116</name>
</gene>
<evidence type="ECO:0000313" key="2">
    <source>
        <dbReference type="EMBL" id="KAF4978518.1"/>
    </source>
</evidence>
<dbReference type="Proteomes" id="UP000635477">
    <property type="component" value="Unassembled WGS sequence"/>
</dbReference>
<accession>A0A8H4UKD2</accession>
<reference evidence="2" key="1">
    <citation type="journal article" date="2020" name="BMC Genomics">
        <title>Correction to: Identification and distribution of gene clusters required for synthesis of sphingolipid metabolism inhibitors in diverse species of the filamentous fungus Fusarium.</title>
        <authorList>
            <person name="Kim H.S."/>
            <person name="Lohmar J.M."/>
            <person name="Busman M."/>
            <person name="Brown D.W."/>
            <person name="Naumann T.A."/>
            <person name="Divon H.H."/>
            <person name="Lysoe E."/>
            <person name="Uhlig S."/>
            <person name="Proctor R.H."/>
        </authorList>
    </citation>
    <scope>NUCLEOTIDE SEQUENCE</scope>
    <source>
        <strain evidence="2">NRRL 22465</strain>
    </source>
</reference>
<evidence type="ECO:0000256" key="1">
    <source>
        <dbReference type="SAM" id="MobiDB-lite"/>
    </source>
</evidence>
<organism evidence="2 3">
    <name type="scientific">Fusarium zealandicum</name>
    <dbReference type="NCBI Taxonomy" id="1053134"/>
    <lineage>
        <taxon>Eukaryota</taxon>
        <taxon>Fungi</taxon>
        <taxon>Dikarya</taxon>
        <taxon>Ascomycota</taxon>
        <taxon>Pezizomycotina</taxon>
        <taxon>Sordariomycetes</taxon>
        <taxon>Hypocreomycetidae</taxon>
        <taxon>Hypocreales</taxon>
        <taxon>Nectriaceae</taxon>
        <taxon>Fusarium</taxon>
        <taxon>Fusarium staphyleae species complex</taxon>
    </lineage>
</organism>
<comment type="caution">
    <text evidence="2">The sequence shown here is derived from an EMBL/GenBank/DDBJ whole genome shotgun (WGS) entry which is preliminary data.</text>
</comment>
<dbReference type="EMBL" id="JABEYC010000362">
    <property type="protein sequence ID" value="KAF4978518.1"/>
    <property type="molecule type" value="Genomic_DNA"/>
</dbReference>
<dbReference type="AlphaFoldDB" id="A0A8H4UKD2"/>
<reference evidence="2" key="2">
    <citation type="submission" date="2020-05" db="EMBL/GenBank/DDBJ databases">
        <authorList>
            <person name="Kim H.-S."/>
            <person name="Proctor R.H."/>
            <person name="Brown D.W."/>
        </authorList>
    </citation>
    <scope>NUCLEOTIDE SEQUENCE</scope>
    <source>
        <strain evidence="2">NRRL 22465</strain>
    </source>
</reference>
<sequence length="83" mass="8928">MLTSQHILYAKPSCPYSKVSGPPGIPPMPTNLWFCKNTELGYEPETPAGGVSDNPVMNKGQVSPPYSMDGAPEADVFLKTSTR</sequence>
<keyword evidence="3" id="KW-1185">Reference proteome</keyword>
<evidence type="ECO:0000313" key="3">
    <source>
        <dbReference type="Proteomes" id="UP000635477"/>
    </source>
</evidence>
<name>A0A8H4UKD2_9HYPO</name>
<protein>
    <submittedName>
        <fullName evidence="2">Uncharacterized protein</fullName>
    </submittedName>
</protein>